<evidence type="ECO:0000256" key="2">
    <source>
        <dbReference type="SAM" id="Phobius"/>
    </source>
</evidence>
<dbReference type="EMBL" id="KI545862">
    <property type="protein sequence ID" value="EST07916.1"/>
    <property type="molecule type" value="Genomic_DNA"/>
</dbReference>
<gene>
    <name evidence="4" type="ORF">PSEUBRA_SCAF2g03039</name>
</gene>
<dbReference type="AlphaFoldDB" id="V5EBV4"/>
<feature type="transmembrane region" description="Helical" evidence="2">
    <location>
        <begin position="164"/>
        <end position="193"/>
    </location>
</feature>
<feature type="chain" id="PRO_5004734395" evidence="3">
    <location>
        <begin position="24"/>
        <end position="197"/>
    </location>
</feature>
<keyword evidence="2" id="KW-0812">Transmembrane</keyword>
<dbReference type="OMA" id="QQASWGN"/>
<evidence type="ECO:0000313" key="5">
    <source>
        <dbReference type="Proteomes" id="UP000019377"/>
    </source>
</evidence>
<keyword evidence="2" id="KW-1133">Transmembrane helix</keyword>
<reference evidence="5" key="1">
    <citation type="journal article" date="2013" name="Genome Announc.">
        <title>Draft genome sequence of Pseudozyma brasiliensis sp. nov. strain GHG001, a high producer of endo-1,4-xylanase isolated from an insect pest of sugarcane.</title>
        <authorList>
            <person name="Oliveira J.V.D.C."/>
            <person name="dos Santos R.A.C."/>
            <person name="Borges T.A."/>
            <person name="Riano-Pachon D.M."/>
            <person name="Goldman G.H."/>
        </authorList>
    </citation>
    <scope>NUCLEOTIDE SEQUENCE [LARGE SCALE GENOMIC DNA]</scope>
    <source>
        <strain evidence="5">GHG001</strain>
    </source>
</reference>
<evidence type="ECO:0000256" key="3">
    <source>
        <dbReference type="SAM" id="SignalP"/>
    </source>
</evidence>
<protein>
    <submittedName>
        <fullName evidence="4">Uncharacterized protein</fullName>
    </submittedName>
</protein>
<accession>V5EBV4</accession>
<feature type="signal peptide" evidence="3">
    <location>
        <begin position="1"/>
        <end position="23"/>
    </location>
</feature>
<feature type="region of interest" description="Disordered" evidence="1">
    <location>
        <begin position="54"/>
        <end position="74"/>
    </location>
</feature>
<sequence>MRTFTFSTAILAIFLALATLASAQLADSVAQPFERAFDDTAILGERALLEARQAANTTTTASAPDTTSTGSAPLGGDAVVVESGCSVDNKLSSNQQASWGNGFINTCCGFDQGTQCWYRNQANVPDSEECTIPNCADLESDDSSKMLGFVPLNSTNGSGKYGNIFLSLGMLSPAGIMVPMLGAVIATAVMVCAMNTL</sequence>
<keyword evidence="3" id="KW-0732">Signal</keyword>
<dbReference type="HOGENOM" id="CLU_1321770_0_0_1"/>
<dbReference type="eggNOG" id="ENOG502TDM1">
    <property type="taxonomic scope" value="Eukaryota"/>
</dbReference>
<keyword evidence="5" id="KW-1185">Reference proteome</keyword>
<dbReference type="RefSeq" id="XP_016292905.1">
    <property type="nucleotide sequence ID" value="XM_016437436.1"/>
</dbReference>
<proteinExistence type="predicted"/>
<dbReference type="OrthoDB" id="2553689at2759"/>
<keyword evidence="2" id="KW-0472">Membrane</keyword>
<evidence type="ECO:0000313" key="4">
    <source>
        <dbReference type="EMBL" id="EST07916.1"/>
    </source>
</evidence>
<name>V5EBV4_KALBG</name>
<organism evidence="4 5">
    <name type="scientific">Kalmanozyma brasiliensis (strain GHG001)</name>
    <name type="common">Yeast</name>
    <name type="synonym">Pseudozyma brasiliensis</name>
    <dbReference type="NCBI Taxonomy" id="1365824"/>
    <lineage>
        <taxon>Eukaryota</taxon>
        <taxon>Fungi</taxon>
        <taxon>Dikarya</taxon>
        <taxon>Basidiomycota</taxon>
        <taxon>Ustilaginomycotina</taxon>
        <taxon>Ustilaginomycetes</taxon>
        <taxon>Ustilaginales</taxon>
        <taxon>Ustilaginaceae</taxon>
        <taxon>Kalmanozyma</taxon>
    </lineage>
</organism>
<evidence type="ECO:0000256" key="1">
    <source>
        <dbReference type="SAM" id="MobiDB-lite"/>
    </source>
</evidence>
<feature type="compositionally biased region" description="Low complexity" evidence="1">
    <location>
        <begin position="54"/>
        <end position="72"/>
    </location>
</feature>
<dbReference type="GeneID" id="27420108"/>
<dbReference type="Proteomes" id="UP000019377">
    <property type="component" value="Unassembled WGS sequence"/>
</dbReference>